<dbReference type="Gene3D" id="4.10.280.10">
    <property type="entry name" value="Helix-loop-helix DNA-binding domain"/>
    <property type="match status" value="1"/>
</dbReference>
<sequence length="423" mass="48228">MLVSPEMYEEDSACFDPTNHMQESLAEVGYSQNHVPDYNPSFPMTELSSYHQNPPQNIAATAATAAMEEELQQQLCLEMDQSNWDTSGYSQYHHHQQQEENIVETPIYPPTPDLLNLFHLPRCSNTSNLIPNSSSLSFKNPIHDPLLGLNLPNPQPPMFRGMFQSLPHGYNLASTRNNIASLFGGVDEREGPVLYQDGEGSFYDNDDVLEFNREMNFMAKGKNGKNTKHYVTEKQRRVTWNDKYKVLKELVPNPTKDDRASILADAINYIKELLRTVDELKILVEKKRSSRETMKNRYKVEDGSALEVDSSNMKQVHNWSLRSSWLQRKSKNTEVDVRIIDDEVTIKLVQQKRINCLLLVSKMLDEFQLDLHHVGGGLIGDYYSYLFNTKICEGSSVYATAIANKLIESVDTQYAANPPTSSY</sequence>
<comment type="subcellular location">
    <subcellularLocation>
        <location evidence="1">Nucleus</location>
    </subcellularLocation>
</comment>
<dbReference type="PROSITE" id="PS50888">
    <property type="entry name" value="BHLH"/>
    <property type="match status" value="1"/>
</dbReference>
<dbReference type="PANTHER" id="PTHR46834:SF1">
    <property type="entry name" value="TRANSCRIPTION FACTOR BHLH10"/>
    <property type="match status" value="1"/>
</dbReference>
<feature type="domain" description="BHLH" evidence="5">
    <location>
        <begin position="224"/>
        <end position="273"/>
    </location>
</feature>
<dbReference type="EMBL" id="JAVXUO010001325">
    <property type="protein sequence ID" value="KAK2983422.1"/>
    <property type="molecule type" value="Genomic_DNA"/>
</dbReference>
<dbReference type="CDD" id="cd18918">
    <property type="entry name" value="bHLH_AtMYC1_like"/>
    <property type="match status" value="1"/>
</dbReference>
<dbReference type="SMART" id="SM00353">
    <property type="entry name" value="HLH"/>
    <property type="match status" value="1"/>
</dbReference>
<evidence type="ECO:0000256" key="1">
    <source>
        <dbReference type="ARBA" id="ARBA00004123"/>
    </source>
</evidence>
<dbReference type="Proteomes" id="UP001187471">
    <property type="component" value="Unassembled WGS sequence"/>
</dbReference>
<evidence type="ECO:0000256" key="3">
    <source>
        <dbReference type="ARBA" id="ARBA00023163"/>
    </source>
</evidence>
<reference evidence="6" key="1">
    <citation type="submission" date="2022-12" db="EMBL/GenBank/DDBJ databases">
        <title>Draft genome assemblies for two species of Escallonia (Escalloniales).</title>
        <authorList>
            <person name="Chanderbali A."/>
            <person name="Dervinis C."/>
            <person name="Anghel I."/>
            <person name="Soltis D."/>
            <person name="Soltis P."/>
            <person name="Zapata F."/>
        </authorList>
    </citation>
    <scope>NUCLEOTIDE SEQUENCE</scope>
    <source>
        <strain evidence="6">UCBG92.1500</strain>
        <tissue evidence="6">Leaf</tissue>
    </source>
</reference>
<keyword evidence="4" id="KW-0539">Nucleus</keyword>
<dbReference type="Pfam" id="PF00010">
    <property type="entry name" value="HLH"/>
    <property type="match status" value="1"/>
</dbReference>
<evidence type="ECO:0000313" key="7">
    <source>
        <dbReference type="Proteomes" id="UP001187471"/>
    </source>
</evidence>
<evidence type="ECO:0000313" key="6">
    <source>
        <dbReference type="EMBL" id="KAK2983422.1"/>
    </source>
</evidence>
<keyword evidence="2" id="KW-0805">Transcription regulation</keyword>
<dbReference type="InterPro" id="IPR011598">
    <property type="entry name" value="bHLH_dom"/>
</dbReference>
<dbReference type="GO" id="GO:0006355">
    <property type="term" value="P:regulation of DNA-templated transcription"/>
    <property type="evidence" value="ECO:0007669"/>
    <property type="project" value="InterPro"/>
</dbReference>
<comment type="caution">
    <text evidence="6">The sequence shown here is derived from an EMBL/GenBank/DDBJ whole genome shotgun (WGS) entry which is preliminary data.</text>
</comment>
<name>A0AA88R752_9ASTE</name>
<dbReference type="SUPFAM" id="SSF47459">
    <property type="entry name" value="HLH, helix-loop-helix DNA-binding domain"/>
    <property type="match status" value="1"/>
</dbReference>
<proteinExistence type="predicted"/>
<evidence type="ECO:0000256" key="2">
    <source>
        <dbReference type="ARBA" id="ARBA00023015"/>
    </source>
</evidence>
<evidence type="ECO:0000259" key="5">
    <source>
        <dbReference type="PROSITE" id="PS50888"/>
    </source>
</evidence>
<dbReference type="GO" id="GO:0046983">
    <property type="term" value="F:protein dimerization activity"/>
    <property type="evidence" value="ECO:0007669"/>
    <property type="project" value="InterPro"/>
</dbReference>
<keyword evidence="7" id="KW-1185">Reference proteome</keyword>
<dbReference type="AlphaFoldDB" id="A0AA88R752"/>
<organism evidence="6 7">
    <name type="scientific">Escallonia rubra</name>
    <dbReference type="NCBI Taxonomy" id="112253"/>
    <lineage>
        <taxon>Eukaryota</taxon>
        <taxon>Viridiplantae</taxon>
        <taxon>Streptophyta</taxon>
        <taxon>Embryophyta</taxon>
        <taxon>Tracheophyta</taxon>
        <taxon>Spermatophyta</taxon>
        <taxon>Magnoliopsida</taxon>
        <taxon>eudicotyledons</taxon>
        <taxon>Gunneridae</taxon>
        <taxon>Pentapetalae</taxon>
        <taxon>asterids</taxon>
        <taxon>campanulids</taxon>
        <taxon>Escalloniales</taxon>
        <taxon>Escalloniaceae</taxon>
        <taxon>Escallonia</taxon>
    </lineage>
</organism>
<evidence type="ECO:0000256" key="4">
    <source>
        <dbReference type="ARBA" id="ARBA00023242"/>
    </source>
</evidence>
<dbReference type="InterPro" id="IPR036638">
    <property type="entry name" value="HLH_DNA-bd_sf"/>
</dbReference>
<dbReference type="GO" id="GO:0048658">
    <property type="term" value="P:anther wall tapetum development"/>
    <property type="evidence" value="ECO:0007669"/>
    <property type="project" value="InterPro"/>
</dbReference>
<dbReference type="PANTHER" id="PTHR46834">
    <property type="entry name" value="TRANSCRIPTION FACTOR BHLH91"/>
    <property type="match status" value="1"/>
</dbReference>
<gene>
    <name evidence="6" type="ORF">RJ640_016029</name>
</gene>
<keyword evidence="3" id="KW-0804">Transcription</keyword>
<protein>
    <recommendedName>
        <fullName evidence="5">BHLH domain-containing protein</fullName>
    </recommendedName>
</protein>
<accession>A0AA88R752</accession>
<dbReference type="InterPro" id="IPR045896">
    <property type="entry name" value="MYC1-like_bHLH"/>
</dbReference>
<dbReference type="GO" id="GO:0005634">
    <property type="term" value="C:nucleus"/>
    <property type="evidence" value="ECO:0007669"/>
    <property type="project" value="UniProtKB-SubCell"/>
</dbReference>
<dbReference type="InterPro" id="IPR045895">
    <property type="entry name" value="bHLH91-like"/>
</dbReference>